<dbReference type="RefSeq" id="WP_006281117.1">
    <property type="nucleotide sequence ID" value="NZ_BPTR01000001.1"/>
</dbReference>
<feature type="transmembrane region" description="Helical" evidence="1">
    <location>
        <begin position="152"/>
        <end position="176"/>
    </location>
</feature>
<proteinExistence type="predicted"/>
<evidence type="ECO:0000256" key="1">
    <source>
        <dbReference type="SAM" id="Phobius"/>
    </source>
</evidence>
<evidence type="ECO:0000313" key="2">
    <source>
        <dbReference type="EMBL" id="GJG28304.1"/>
    </source>
</evidence>
<evidence type="ECO:0000313" key="3">
    <source>
        <dbReference type="Proteomes" id="UP000887043"/>
    </source>
</evidence>
<dbReference type="EMBL" id="BPTR01000001">
    <property type="protein sequence ID" value="GJG28304.1"/>
    <property type="molecule type" value="Genomic_DNA"/>
</dbReference>
<keyword evidence="1" id="KW-0472">Membrane</keyword>
<dbReference type="AlphaFoldDB" id="A0AA37HYH1"/>
<gene>
    <name evidence="2" type="ORF">PRRU23_20040</name>
</gene>
<organism evidence="2 3">
    <name type="scientific">Segatella bryantii</name>
    <name type="common">Prevotella bryantii</name>
    <dbReference type="NCBI Taxonomy" id="77095"/>
    <lineage>
        <taxon>Bacteria</taxon>
        <taxon>Pseudomonadati</taxon>
        <taxon>Bacteroidota</taxon>
        <taxon>Bacteroidia</taxon>
        <taxon>Bacteroidales</taxon>
        <taxon>Prevotellaceae</taxon>
        <taxon>Segatella</taxon>
    </lineage>
</organism>
<feature type="transmembrane region" description="Helical" evidence="1">
    <location>
        <begin position="83"/>
        <end position="100"/>
    </location>
</feature>
<dbReference type="Proteomes" id="UP000887043">
    <property type="component" value="Unassembled WGS sequence"/>
</dbReference>
<protein>
    <submittedName>
        <fullName evidence="2">Uncharacterized protein</fullName>
    </submittedName>
</protein>
<feature type="transmembrane region" description="Helical" evidence="1">
    <location>
        <begin position="112"/>
        <end position="132"/>
    </location>
</feature>
<comment type="caution">
    <text evidence="2">The sequence shown here is derived from an EMBL/GenBank/DDBJ whole genome shotgun (WGS) entry which is preliminary data.</text>
</comment>
<keyword evidence="1" id="KW-1133">Transmembrane helix</keyword>
<name>A0AA37HYH1_SEGBR</name>
<accession>A0AA37HYH1</accession>
<reference evidence="2" key="1">
    <citation type="submission" date="2021-08" db="EMBL/GenBank/DDBJ databases">
        <title>Prevotella lacticifex sp. nov., isolated from rumen of cow.</title>
        <authorList>
            <person name="Shinkai T."/>
            <person name="Ikeyama N."/>
            <person name="Kumagai M."/>
            <person name="Ohmori H."/>
            <person name="Sakamoto M."/>
            <person name="Ohkuma M."/>
            <person name="Mitsumori M."/>
        </authorList>
    </citation>
    <scope>NUCLEOTIDE SEQUENCE</scope>
    <source>
        <strain evidence="2">DSM 11371</strain>
    </source>
</reference>
<sequence>MKLFVVRLLYSLYCAECWTYRMPMRKLGPMLDRLAKRLYFWNPFGFIQKNNPTLEHYIRNIHKTMDIVFYDINIGMGITRAEGTLVFMFVPYEMLILSVFKKLRILPIQNSHFNIFLIITCGLSLLFTHFLDPKNEEYIDYFHKFESHKNNAVWHVISSIFFIGAICAGIISIMWWNEN</sequence>
<keyword evidence="1" id="KW-0812">Transmembrane</keyword>